<gene>
    <name evidence="4" type="ORF">DN069_31040</name>
</gene>
<dbReference type="InterPro" id="IPR010982">
    <property type="entry name" value="Lambda_DNA-bd_dom_sf"/>
</dbReference>
<protein>
    <submittedName>
        <fullName evidence="4">XRE family transcriptional regulator</fullName>
    </submittedName>
</protein>
<reference evidence="4 5" key="1">
    <citation type="submission" date="2018-06" db="EMBL/GenBank/DDBJ databases">
        <title>Streptacidiphilus pinicola sp. nov., isolated from pine grove soil.</title>
        <authorList>
            <person name="Roh S.G."/>
            <person name="Park S."/>
            <person name="Kim M.-K."/>
            <person name="Yun B.-R."/>
            <person name="Park J."/>
            <person name="Kim M.J."/>
            <person name="Kim Y.S."/>
            <person name="Kim S.B."/>
        </authorList>
    </citation>
    <scope>NUCLEOTIDE SEQUENCE [LARGE SCALE GENOMIC DNA]</scope>
    <source>
        <strain evidence="4 5">MMS16-CNU450</strain>
    </source>
</reference>
<dbReference type="CDD" id="cd00093">
    <property type="entry name" value="HTH_XRE"/>
    <property type="match status" value="1"/>
</dbReference>
<evidence type="ECO:0000313" key="5">
    <source>
        <dbReference type="Proteomes" id="UP000248889"/>
    </source>
</evidence>
<keyword evidence="2" id="KW-0472">Membrane</keyword>
<name>A0A2X0K2J7_9ACTN</name>
<feature type="region of interest" description="Disordered" evidence="1">
    <location>
        <begin position="88"/>
        <end position="129"/>
    </location>
</feature>
<dbReference type="Pfam" id="PF13560">
    <property type="entry name" value="HTH_31"/>
    <property type="match status" value="1"/>
</dbReference>
<dbReference type="Gene3D" id="1.10.260.40">
    <property type="entry name" value="lambda repressor-like DNA-binding domains"/>
    <property type="match status" value="1"/>
</dbReference>
<proteinExistence type="predicted"/>
<evidence type="ECO:0000256" key="1">
    <source>
        <dbReference type="SAM" id="MobiDB-lite"/>
    </source>
</evidence>
<accession>A0A2X0K2J7</accession>
<dbReference type="AlphaFoldDB" id="A0A2X0K2J7"/>
<evidence type="ECO:0000259" key="3">
    <source>
        <dbReference type="SMART" id="SM00530"/>
    </source>
</evidence>
<feature type="compositionally biased region" description="Basic and acidic residues" evidence="1">
    <location>
        <begin position="107"/>
        <end position="116"/>
    </location>
</feature>
<dbReference type="InterPro" id="IPR001387">
    <property type="entry name" value="Cro/C1-type_HTH"/>
</dbReference>
<sequence>MSGTPAACTVLAGELQRLRTANRLSLGALAERTPFSKSSWGRYLNGKALPPWQAVQQLCALVDEPEDRFRALWTVAEAAWNRRDAVSAPAPVVHQPEPEPEPAVPAEPRRLPERPAPEAPAAQDPSPHGRVRRRTFLAVFGAGALLATLVGLLWNGVTPQGASPAAVTSASPSARPVGCVGQACDGADPGAMDCGVYPQSLGVFQLQHGTQMEVRYSAQCRAAWARVWSSQKGDRLSIAAGADQRSAVVPDPYTAQTFFYTPMVPATARGAALHACLAFTDGASRCVTVHEP</sequence>
<keyword evidence="2" id="KW-0812">Transmembrane</keyword>
<dbReference type="RefSeq" id="WP_111506566.1">
    <property type="nucleotide sequence ID" value="NZ_QKYN01000138.1"/>
</dbReference>
<comment type="caution">
    <text evidence="4">The sequence shown here is derived from an EMBL/GenBank/DDBJ whole genome shotgun (WGS) entry which is preliminary data.</text>
</comment>
<dbReference type="GO" id="GO:0003677">
    <property type="term" value="F:DNA binding"/>
    <property type="evidence" value="ECO:0007669"/>
    <property type="project" value="InterPro"/>
</dbReference>
<keyword evidence="5" id="KW-1185">Reference proteome</keyword>
<feature type="domain" description="HTH cro/C1-type" evidence="3">
    <location>
        <begin position="14"/>
        <end position="69"/>
    </location>
</feature>
<keyword evidence="2" id="KW-1133">Transmembrane helix</keyword>
<dbReference type="SMART" id="SM00530">
    <property type="entry name" value="HTH_XRE"/>
    <property type="match status" value="1"/>
</dbReference>
<dbReference type="SUPFAM" id="SSF47413">
    <property type="entry name" value="lambda repressor-like DNA-binding domains"/>
    <property type="match status" value="1"/>
</dbReference>
<dbReference type="InterPro" id="IPR021224">
    <property type="entry name" value="DUF2690"/>
</dbReference>
<evidence type="ECO:0000313" key="4">
    <source>
        <dbReference type="EMBL" id="RAG81789.1"/>
    </source>
</evidence>
<feature type="transmembrane region" description="Helical" evidence="2">
    <location>
        <begin position="136"/>
        <end position="154"/>
    </location>
</feature>
<dbReference type="EMBL" id="QKYN01000138">
    <property type="protein sequence ID" value="RAG81789.1"/>
    <property type="molecule type" value="Genomic_DNA"/>
</dbReference>
<dbReference type="OrthoDB" id="3386996at2"/>
<organism evidence="4 5">
    <name type="scientific">Streptacidiphilus pinicola</name>
    <dbReference type="NCBI Taxonomy" id="2219663"/>
    <lineage>
        <taxon>Bacteria</taxon>
        <taxon>Bacillati</taxon>
        <taxon>Actinomycetota</taxon>
        <taxon>Actinomycetes</taxon>
        <taxon>Kitasatosporales</taxon>
        <taxon>Streptomycetaceae</taxon>
        <taxon>Streptacidiphilus</taxon>
    </lineage>
</organism>
<dbReference type="Pfam" id="PF10901">
    <property type="entry name" value="DUF2690"/>
    <property type="match status" value="1"/>
</dbReference>
<dbReference type="Proteomes" id="UP000248889">
    <property type="component" value="Unassembled WGS sequence"/>
</dbReference>
<evidence type="ECO:0000256" key="2">
    <source>
        <dbReference type="SAM" id="Phobius"/>
    </source>
</evidence>